<gene>
    <name evidence="2" type="ORF">CFBP5477_015180</name>
</gene>
<organism evidence="2 3">
    <name type="scientific">Agrobacterium larrymoorei</name>
    <dbReference type="NCBI Taxonomy" id="160699"/>
    <lineage>
        <taxon>Bacteria</taxon>
        <taxon>Pseudomonadati</taxon>
        <taxon>Pseudomonadota</taxon>
        <taxon>Alphaproteobacteria</taxon>
        <taxon>Hyphomicrobiales</taxon>
        <taxon>Rhizobiaceae</taxon>
        <taxon>Rhizobium/Agrobacterium group</taxon>
        <taxon>Agrobacterium</taxon>
    </lineage>
</organism>
<dbReference type="Pfam" id="PF01609">
    <property type="entry name" value="DDE_Tnp_1"/>
    <property type="match status" value="1"/>
</dbReference>
<dbReference type="InterPro" id="IPR002559">
    <property type="entry name" value="Transposase_11"/>
</dbReference>
<dbReference type="RefSeq" id="WP_137396072.1">
    <property type="nucleotide sequence ID" value="NZ_CP124734.1"/>
</dbReference>
<dbReference type="AlphaFoldDB" id="A0AAF0HBH3"/>
<evidence type="ECO:0000313" key="2">
    <source>
        <dbReference type="EMBL" id="WHA42622.1"/>
    </source>
</evidence>
<sequence length="125" mass="13954">MSKADQPDRLMIDATHRKAYRTTASLLKSSSSSVYQANEGCLTSKLHAVTNGLGRPLLFFLTLGQASDYYGARRLLDCVSKAKGLLTDRDYDADWFRNCLKDKGICPCTPPRTKRHNPTRCPTGR</sequence>
<name>A0AAF0HBH3_9HYPH</name>
<protein>
    <submittedName>
        <fullName evidence="2">Transposase</fullName>
    </submittedName>
</protein>
<accession>A0AAF0HBH3</accession>
<proteinExistence type="predicted"/>
<dbReference type="GO" id="GO:0006313">
    <property type="term" value="P:DNA transposition"/>
    <property type="evidence" value="ECO:0007669"/>
    <property type="project" value="InterPro"/>
</dbReference>
<evidence type="ECO:0000313" key="3">
    <source>
        <dbReference type="Proteomes" id="UP000298664"/>
    </source>
</evidence>
<dbReference type="GO" id="GO:0004803">
    <property type="term" value="F:transposase activity"/>
    <property type="evidence" value="ECO:0007669"/>
    <property type="project" value="InterPro"/>
</dbReference>
<dbReference type="EMBL" id="CP124734">
    <property type="protein sequence ID" value="WHA42622.1"/>
    <property type="molecule type" value="Genomic_DNA"/>
</dbReference>
<reference evidence="2" key="1">
    <citation type="submission" date="2023-05" db="EMBL/GenBank/DDBJ databases">
        <title>Complete genome sequence of Agrobacterium larrymoorei CFBP5477.</title>
        <authorList>
            <person name="Yen H.-C."/>
            <person name="Chou L."/>
            <person name="Lin Y.-C."/>
            <person name="Lai E.-M."/>
            <person name="Kuo C.-H."/>
        </authorList>
    </citation>
    <scope>NUCLEOTIDE SEQUENCE</scope>
    <source>
        <strain evidence="2">CFBP5477</strain>
    </source>
</reference>
<evidence type="ECO:0000259" key="1">
    <source>
        <dbReference type="Pfam" id="PF01609"/>
    </source>
</evidence>
<dbReference type="GO" id="GO:0003677">
    <property type="term" value="F:DNA binding"/>
    <property type="evidence" value="ECO:0007669"/>
    <property type="project" value="InterPro"/>
</dbReference>
<feature type="domain" description="Transposase IS4-like" evidence="1">
    <location>
        <begin position="7"/>
        <end position="113"/>
    </location>
</feature>
<dbReference type="Proteomes" id="UP000298664">
    <property type="component" value="Chromosome Linear"/>
</dbReference>